<gene>
    <name evidence="1" type="ORF">A3860_34540</name>
</gene>
<dbReference type="Gene3D" id="1.10.3210.10">
    <property type="entry name" value="Hypothetical protein af1432"/>
    <property type="match status" value="1"/>
</dbReference>
<name>A0A1V9FPE6_9BACT</name>
<comment type="caution">
    <text evidence="1">The sequence shown here is derived from an EMBL/GenBank/DDBJ whole genome shotgun (WGS) entry which is preliminary data.</text>
</comment>
<reference evidence="1 2" key="1">
    <citation type="submission" date="2016-03" db="EMBL/GenBank/DDBJ databases">
        <title>Niastella vici sp. nov., isolated from farmland soil.</title>
        <authorList>
            <person name="Chen L."/>
            <person name="Wang D."/>
            <person name="Yang S."/>
            <person name="Wang G."/>
        </authorList>
    </citation>
    <scope>NUCLEOTIDE SEQUENCE [LARGE SCALE GENOMIC DNA]</scope>
    <source>
        <strain evidence="1 2">DJ57</strain>
    </source>
</reference>
<dbReference type="EMBL" id="LVYD01000065">
    <property type="protein sequence ID" value="OQP60198.1"/>
    <property type="molecule type" value="Genomic_DNA"/>
</dbReference>
<evidence type="ECO:0000313" key="1">
    <source>
        <dbReference type="EMBL" id="OQP60198.1"/>
    </source>
</evidence>
<dbReference type="AlphaFoldDB" id="A0A1V9FPE6"/>
<proteinExistence type="predicted"/>
<keyword evidence="2" id="KW-1185">Reference proteome</keyword>
<dbReference type="SUPFAM" id="SSF109604">
    <property type="entry name" value="HD-domain/PDEase-like"/>
    <property type="match status" value="1"/>
</dbReference>
<evidence type="ECO:0008006" key="3">
    <source>
        <dbReference type="Google" id="ProtNLM"/>
    </source>
</evidence>
<dbReference type="OrthoDB" id="5728337at2"/>
<sequence length="133" mass="15709">MEIFIAAWFHDTGYLFAGRYEHEQKGVEIMRELLIKLTRDSELIDEIEDCIMATKMPRNPKNILEEIICDADTYHLGTEHFIITTKQFMEETKLSSVSFDKELFDKQTLNMHCERLLKPIFLMRLSPKKSTSF</sequence>
<dbReference type="STRING" id="1703345.A3860_34540"/>
<evidence type="ECO:0000313" key="2">
    <source>
        <dbReference type="Proteomes" id="UP000192796"/>
    </source>
</evidence>
<accession>A0A1V9FPE6</accession>
<dbReference type="RefSeq" id="WP_081153538.1">
    <property type="nucleotide sequence ID" value="NZ_LVYD01000065.1"/>
</dbReference>
<organism evidence="1 2">
    <name type="scientific">Niastella vici</name>
    <dbReference type="NCBI Taxonomy" id="1703345"/>
    <lineage>
        <taxon>Bacteria</taxon>
        <taxon>Pseudomonadati</taxon>
        <taxon>Bacteroidota</taxon>
        <taxon>Chitinophagia</taxon>
        <taxon>Chitinophagales</taxon>
        <taxon>Chitinophagaceae</taxon>
        <taxon>Niastella</taxon>
    </lineage>
</organism>
<dbReference type="Proteomes" id="UP000192796">
    <property type="component" value="Unassembled WGS sequence"/>
</dbReference>
<protein>
    <recommendedName>
        <fullName evidence="3">HD domain-containing protein</fullName>
    </recommendedName>
</protein>